<dbReference type="AlphaFoldDB" id="A0A165MBS4"/>
<dbReference type="OrthoDB" id="2804213at2759"/>
<keyword evidence="3" id="KW-1185">Reference proteome</keyword>
<organism evidence="2 3">
    <name type="scientific">Daedalea quercina L-15889</name>
    <dbReference type="NCBI Taxonomy" id="1314783"/>
    <lineage>
        <taxon>Eukaryota</taxon>
        <taxon>Fungi</taxon>
        <taxon>Dikarya</taxon>
        <taxon>Basidiomycota</taxon>
        <taxon>Agaricomycotina</taxon>
        <taxon>Agaricomycetes</taxon>
        <taxon>Polyporales</taxon>
        <taxon>Fomitopsis</taxon>
    </lineage>
</organism>
<feature type="transmembrane region" description="Helical" evidence="1">
    <location>
        <begin position="22"/>
        <end position="41"/>
    </location>
</feature>
<dbReference type="Proteomes" id="UP000076727">
    <property type="component" value="Unassembled WGS sequence"/>
</dbReference>
<accession>A0A165MBS4</accession>
<proteinExistence type="predicted"/>
<keyword evidence="1" id="KW-0812">Transmembrane</keyword>
<name>A0A165MBS4_9APHY</name>
<keyword evidence="1" id="KW-1133">Transmembrane helix</keyword>
<evidence type="ECO:0000256" key="1">
    <source>
        <dbReference type="SAM" id="Phobius"/>
    </source>
</evidence>
<sequence length="81" mass="8578">MFHVTVGGFTALRAYAISGRSLPLAVVIIAFSLVPIAVNIYEISITLSTSAPWPVGCVTTVHVTQEVDRCVSILSSCINSL</sequence>
<reference evidence="2 3" key="1">
    <citation type="journal article" date="2016" name="Mol. Biol. Evol.">
        <title>Comparative Genomics of Early-Diverging Mushroom-Forming Fungi Provides Insights into the Origins of Lignocellulose Decay Capabilities.</title>
        <authorList>
            <person name="Nagy L.G."/>
            <person name="Riley R."/>
            <person name="Tritt A."/>
            <person name="Adam C."/>
            <person name="Daum C."/>
            <person name="Floudas D."/>
            <person name="Sun H."/>
            <person name="Yadav J.S."/>
            <person name="Pangilinan J."/>
            <person name="Larsson K.H."/>
            <person name="Matsuura K."/>
            <person name="Barry K."/>
            <person name="Labutti K."/>
            <person name="Kuo R."/>
            <person name="Ohm R.A."/>
            <person name="Bhattacharya S.S."/>
            <person name="Shirouzu T."/>
            <person name="Yoshinaga Y."/>
            <person name="Martin F.M."/>
            <person name="Grigoriev I.V."/>
            <person name="Hibbett D.S."/>
        </authorList>
    </citation>
    <scope>NUCLEOTIDE SEQUENCE [LARGE SCALE GENOMIC DNA]</scope>
    <source>
        <strain evidence="2 3">L-15889</strain>
    </source>
</reference>
<gene>
    <name evidence="2" type="ORF">DAEQUDRAFT_731404</name>
</gene>
<dbReference type="EMBL" id="KV429105">
    <property type="protein sequence ID" value="KZT65473.1"/>
    <property type="molecule type" value="Genomic_DNA"/>
</dbReference>
<evidence type="ECO:0000313" key="2">
    <source>
        <dbReference type="EMBL" id="KZT65473.1"/>
    </source>
</evidence>
<evidence type="ECO:0000313" key="3">
    <source>
        <dbReference type="Proteomes" id="UP000076727"/>
    </source>
</evidence>
<keyword evidence="1" id="KW-0472">Membrane</keyword>
<protein>
    <submittedName>
        <fullName evidence="2">Uncharacterized protein</fullName>
    </submittedName>
</protein>